<dbReference type="EMBL" id="CAJVPV010000593">
    <property type="protein sequence ID" value="CAG8464534.1"/>
    <property type="molecule type" value="Genomic_DNA"/>
</dbReference>
<feature type="region of interest" description="Disordered" evidence="13">
    <location>
        <begin position="389"/>
        <end position="412"/>
    </location>
</feature>
<dbReference type="PANTHER" id="PTHR10412">
    <property type="entry name" value="MANNOSYL-OLIGOSACCHARIDE GLUCOSIDASE"/>
    <property type="match status" value="1"/>
</dbReference>
<keyword evidence="4 12" id="KW-0378">Hydrolase</keyword>
<evidence type="ECO:0000259" key="15">
    <source>
        <dbReference type="Pfam" id="PF03200"/>
    </source>
</evidence>
<evidence type="ECO:0000256" key="2">
    <source>
        <dbReference type="ARBA" id="ARBA00010833"/>
    </source>
</evidence>
<gene>
    <name evidence="17" type="ORF">AMORRO_LOCUS1563</name>
</gene>
<dbReference type="Pfam" id="PF03200">
    <property type="entry name" value="Glyco_hydro_63"/>
    <property type="match status" value="1"/>
</dbReference>
<dbReference type="Pfam" id="PF16923">
    <property type="entry name" value="Glyco_hydro_63N"/>
    <property type="match status" value="1"/>
</dbReference>
<evidence type="ECO:0000256" key="14">
    <source>
        <dbReference type="SAM" id="SignalP"/>
    </source>
</evidence>
<dbReference type="GO" id="GO:0009311">
    <property type="term" value="P:oligosaccharide metabolic process"/>
    <property type="evidence" value="ECO:0007669"/>
    <property type="project" value="UniProtKB-UniRule"/>
</dbReference>
<dbReference type="OrthoDB" id="410058at2759"/>
<feature type="signal peptide" evidence="14">
    <location>
        <begin position="1"/>
        <end position="23"/>
    </location>
</feature>
<dbReference type="InterPro" id="IPR031335">
    <property type="entry name" value="Glyco_hydro_63_C"/>
</dbReference>
<sequence>MSTKARNLVYLLVLLVFSTLVFTFELDFDDLDLEFSDGSMLKPSNNKLMAIKASNNSLLWGTYRPNLYFGIRPRLPESLMTGLIWFGVDDYKGFWQMRHACDQSDELDEYSYKKHDGRSFAMQTITDIKNNLMLKTEFLKAPGGENGGDWAVRITGEPIVEEASSAISFLYYFGLEGEGSLDLLNDPDKSGLKGPVELSGESPELGKFRIRVVEDSLNRMPRIITPTDLNKYPNDLKKFQYWGHLVPDGEVWRAKDYLNGMFTTKLRNYQPQNDVYPPPPFLFALNNEVDENSNFFVIQKMVDTPFQFDIFFESDSSPAHIDDLSNLLKISSRDFDERFEKIFGLSEKGFEKKHIYFAQAMMSNLIGGVGYFYGSSIVDKSYVDDVDKDEQNLEDKREADPQLTPPASLFTATPSRPFFPRGFYWDEGFHQLLIGSWDNDLSLEIIKNWVSLIDDNGWVAREQILGEEARSKVPQEFQTQYPHYANPPMILMAICSYIERLNNVTSFTQFNIEVNQDQTTLGQLSSTTDPEILPNRHLHDPELAKGYLAEIYPKLRANYKWFRRTQWGEIKEWGRKATSKEAYRWRGRTPGHTLTSGLDDYPRPNPHPAELHVDLMCWVGFMARSLAKVAEKLGKDDDVEDFTKQYKNILANLDDLHWSENHKSYCDVSVDENEESVHVCHKGYLSLFPMLLGFLPNDSTKLGAILDMMHNPEELWSPYGLRSLSKLDEYYNTGENYWVGPVWININYLALSSLYTNYASKPGPYQSKAKTIYKELRNNIINNAYNEFEKTGYVWEQYSSINGEGKRSHPFTGWTSLVVLIMAEKY</sequence>
<organism evidence="17 18">
    <name type="scientific">Acaulospora morrowiae</name>
    <dbReference type="NCBI Taxonomy" id="94023"/>
    <lineage>
        <taxon>Eukaryota</taxon>
        <taxon>Fungi</taxon>
        <taxon>Fungi incertae sedis</taxon>
        <taxon>Mucoromycota</taxon>
        <taxon>Glomeromycotina</taxon>
        <taxon>Glomeromycetes</taxon>
        <taxon>Diversisporales</taxon>
        <taxon>Acaulosporaceae</taxon>
        <taxon>Acaulospora</taxon>
    </lineage>
</organism>
<dbReference type="GO" id="GO:0004573">
    <property type="term" value="F:Glc3Man9GlcNAc2 oligosaccharide glucosidase activity"/>
    <property type="evidence" value="ECO:0007669"/>
    <property type="project" value="UniProtKB-UniRule"/>
</dbReference>
<evidence type="ECO:0000256" key="10">
    <source>
        <dbReference type="ARBA" id="ARBA00023295"/>
    </source>
</evidence>
<evidence type="ECO:0000256" key="5">
    <source>
        <dbReference type="ARBA" id="ARBA00022824"/>
    </source>
</evidence>
<evidence type="ECO:0000256" key="12">
    <source>
        <dbReference type="RuleBase" id="RU368089"/>
    </source>
</evidence>
<evidence type="ECO:0000313" key="17">
    <source>
        <dbReference type="EMBL" id="CAG8464534.1"/>
    </source>
</evidence>
<comment type="subcellular location">
    <subcellularLocation>
        <location evidence="1 12">Endoplasmic reticulum membrane</location>
        <topology evidence="1 12">Single-pass type II membrane protein</topology>
    </subcellularLocation>
</comment>
<keyword evidence="8" id="KW-0472">Membrane</keyword>
<evidence type="ECO:0000259" key="16">
    <source>
        <dbReference type="Pfam" id="PF16923"/>
    </source>
</evidence>
<keyword evidence="6" id="KW-0735">Signal-anchor</keyword>
<keyword evidence="14" id="KW-0732">Signal</keyword>
<keyword evidence="3" id="KW-0812">Transmembrane</keyword>
<reference evidence="17" key="1">
    <citation type="submission" date="2021-06" db="EMBL/GenBank/DDBJ databases">
        <authorList>
            <person name="Kallberg Y."/>
            <person name="Tangrot J."/>
            <person name="Rosling A."/>
        </authorList>
    </citation>
    <scope>NUCLEOTIDE SEQUENCE</scope>
    <source>
        <strain evidence="17">CL551</strain>
    </source>
</reference>
<protein>
    <recommendedName>
        <fullName evidence="11 12">Mannosyl-oligosaccharide glucosidase</fullName>
        <ecNumber evidence="11 12">3.2.1.106</ecNumber>
    </recommendedName>
</protein>
<evidence type="ECO:0000256" key="7">
    <source>
        <dbReference type="ARBA" id="ARBA00022989"/>
    </source>
</evidence>
<proteinExistence type="inferred from homology"/>
<evidence type="ECO:0000256" key="3">
    <source>
        <dbReference type="ARBA" id="ARBA00022692"/>
    </source>
</evidence>
<feature type="chain" id="PRO_5040106877" description="Mannosyl-oligosaccharide glucosidase" evidence="14">
    <location>
        <begin position="24"/>
        <end position="826"/>
    </location>
</feature>
<dbReference type="InterPro" id="IPR012341">
    <property type="entry name" value="6hp_glycosidase-like_sf"/>
</dbReference>
<accession>A0A9N8Z2P9</accession>
<dbReference type="InterPro" id="IPR004888">
    <property type="entry name" value="Glycoside_hydrolase_63"/>
</dbReference>
<comment type="catalytic activity">
    <reaction evidence="12">
        <text>N(4)-(alpha-D-Glc-(1-&gt;2)-alpha-D-Glc-(1-&gt;3)-alpha-D-Glc-(1-&gt;3)-alpha-D-Man-(1-&gt;2)-alpha-D-Man-(1-&gt;2)-alpha-D-Man-(1-&gt;3)-[alpha-D-Man-(1-&gt;2)-alpha-D-Man-(1-&gt;3)-[alpha-D-Man-(1-&gt;2)-alpha-D-Man-(1-&gt;6)]-alpha-D-Man-(1-&gt;6)]-beta-D-Man-(1-&gt;4)-beta-D-GlcNAc-(1-&gt;4)-beta-D-GlcNAc)-L-asparaginyl-[protein] + H2O = N(4)-(alpha-D-Glc-(1-&gt;3)-alpha-D-Glc-(1-&gt;3)-alpha-D-Man-(1-&gt;2)-alpha-D-Man-(1-&gt;2)-alpha-D-Man-(1-&gt;3)-[alpha-D-Man-(1-&gt;2)-alpha-D-Man-(1-&gt;3)-[alpha-D-Man-(1-&gt;2)-alpha-D-Man-(1-&gt;6)]-alpha-D-Man-(1-&gt;6)]-beta-D-Man-(1-&gt;4)-beta-D-GlcNAc-(1-&gt;4)-beta-D-GlcNAc)-L-asparaginyl-[protein] + beta-D-glucose</text>
        <dbReference type="Rhea" id="RHEA:55988"/>
        <dbReference type="Rhea" id="RHEA-COMP:12806"/>
        <dbReference type="Rhea" id="RHEA-COMP:14355"/>
        <dbReference type="ChEBI" id="CHEBI:15377"/>
        <dbReference type="ChEBI" id="CHEBI:15903"/>
        <dbReference type="ChEBI" id="CHEBI:59082"/>
        <dbReference type="ChEBI" id="CHEBI:132537"/>
        <dbReference type="EC" id="3.2.1.106"/>
    </reaction>
</comment>
<dbReference type="Gene3D" id="2.70.98.110">
    <property type="entry name" value="Glycosyl hydrolase family 63, N-terminal domain"/>
    <property type="match status" value="1"/>
</dbReference>
<keyword evidence="18" id="KW-1185">Reference proteome</keyword>
<dbReference type="InterPro" id="IPR031631">
    <property type="entry name" value="Glyco_hydro_63N"/>
</dbReference>
<evidence type="ECO:0000256" key="9">
    <source>
        <dbReference type="ARBA" id="ARBA00023180"/>
    </source>
</evidence>
<comment type="similarity">
    <text evidence="2 12">Belongs to the glycosyl hydrolase 63 family.</text>
</comment>
<dbReference type="InterPro" id="IPR038518">
    <property type="entry name" value="Glyco_hydro_63N_sf"/>
</dbReference>
<keyword evidence="9" id="KW-0325">Glycoprotein</keyword>
<evidence type="ECO:0000256" key="4">
    <source>
        <dbReference type="ARBA" id="ARBA00022801"/>
    </source>
</evidence>
<evidence type="ECO:0000313" key="18">
    <source>
        <dbReference type="Proteomes" id="UP000789342"/>
    </source>
</evidence>
<evidence type="ECO:0000256" key="6">
    <source>
        <dbReference type="ARBA" id="ARBA00022968"/>
    </source>
</evidence>
<dbReference type="Proteomes" id="UP000789342">
    <property type="component" value="Unassembled WGS sequence"/>
</dbReference>
<keyword evidence="10 12" id="KW-0326">Glycosidase</keyword>
<evidence type="ECO:0000256" key="8">
    <source>
        <dbReference type="ARBA" id="ARBA00023136"/>
    </source>
</evidence>
<dbReference type="AlphaFoldDB" id="A0A9N8Z2P9"/>
<dbReference type="InterPro" id="IPR008928">
    <property type="entry name" value="6-hairpin_glycosidase_sf"/>
</dbReference>
<evidence type="ECO:0000256" key="13">
    <source>
        <dbReference type="SAM" id="MobiDB-lite"/>
    </source>
</evidence>
<evidence type="ECO:0000256" key="11">
    <source>
        <dbReference type="ARBA" id="ARBA00038888"/>
    </source>
</evidence>
<feature type="domain" description="Glycosyl hydrolase family 63 C-terminal" evidence="15">
    <location>
        <begin position="323"/>
        <end position="824"/>
    </location>
</feature>
<dbReference type="SUPFAM" id="SSF48208">
    <property type="entry name" value="Six-hairpin glycosidases"/>
    <property type="match status" value="1"/>
</dbReference>
<dbReference type="GO" id="GO:0005789">
    <property type="term" value="C:endoplasmic reticulum membrane"/>
    <property type="evidence" value="ECO:0007669"/>
    <property type="project" value="UniProtKB-SubCell"/>
</dbReference>
<evidence type="ECO:0000256" key="1">
    <source>
        <dbReference type="ARBA" id="ARBA00004648"/>
    </source>
</evidence>
<comment type="caution">
    <text evidence="17">The sequence shown here is derived from an EMBL/GenBank/DDBJ whole genome shotgun (WGS) entry which is preliminary data.</text>
</comment>
<dbReference type="PANTHER" id="PTHR10412:SF11">
    <property type="entry name" value="MANNOSYL-OLIGOSACCHARIDE GLUCOSIDASE"/>
    <property type="match status" value="1"/>
</dbReference>
<feature type="compositionally biased region" description="Basic and acidic residues" evidence="13">
    <location>
        <begin position="389"/>
        <end position="400"/>
    </location>
</feature>
<dbReference type="EC" id="3.2.1.106" evidence="11 12"/>
<keyword evidence="5 12" id="KW-0256">Endoplasmic reticulum</keyword>
<dbReference type="Gene3D" id="1.50.10.10">
    <property type="match status" value="1"/>
</dbReference>
<name>A0A9N8Z2P9_9GLOM</name>
<dbReference type="GO" id="GO:0006487">
    <property type="term" value="P:protein N-linked glycosylation"/>
    <property type="evidence" value="ECO:0007669"/>
    <property type="project" value="UniProtKB-UniRule"/>
</dbReference>
<keyword evidence="7" id="KW-1133">Transmembrane helix</keyword>
<feature type="domain" description="Glycosyl hydrolase family 63 N-terminal" evidence="16">
    <location>
        <begin position="57"/>
        <end position="275"/>
    </location>
</feature>
<comment type="function">
    <text evidence="12">Cleaves the distal alpha 1,2-linked glucose residue from the Glc(3)Man(9)GlcNAc(2) oligosaccharide precursor.</text>
</comment>